<dbReference type="RefSeq" id="WP_120782956.1">
    <property type="nucleotide sequence ID" value="NZ_JBHLUP010000009.1"/>
</dbReference>
<comment type="caution">
    <text evidence="3">The sequence shown here is derived from an EMBL/GenBank/DDBJ whole genome shotgun (WGS) entry which is preliminary data.</text>
</comment>
<protein>
    <submittedName>
        <fullName evidence="3">PH domain-containing protein</fullName>
    </submittedName>
</protein>
<dbReference type="AlphaFoldDB" id="A0A3A9ZTV7"/>
<name>A0A3A9ZTV7_9ACTN</name>
<dbReference type="Pfam" id="PF10756">
    <property type="entry name" value="bPH_6"/>
    <property type="match status" value="1"/>
</dbReference>
<dbReference type="Proteomes" id="UP000279968">
    <property type="component" value="Unassembled WGS sequence"/>
</dbReference>
<reference evidence="3 4" key="1">
    <citation type="journal article" date="2015" name="Int. J. Syst. Evol. Microbiol.">
        <title>Micromonospora costi sp. nov., isolated from a leaf of Costus speciosus.</title>
        <authorList>
            <person name="Thawai C."/>
        </authorList>
    </citation>
    <scope>NUCLEOTIDE SEQUENCE [LARGE SCALE GENOMIC DNA]</scope>
    <source>
        <strain evidence="3 4">CS1-12</strain>
    </source>
</reference>
<proteinExistence type="predicted"/>
<keyword evidence="1" id="KW-0812">Transmembrane</keyword>
<dbReference type="EMBL" id="RBAN01000007">
    <property type="protein sequence ID" value="RKN51531.1"/>
    <property type="molecule type" value="Genomic_DNA"/>
</dbReference>
<accession>A0A3A9ZTV7</accession>
<keyword evidence="4" id="KW-1185">Reference proteome</keyword>
<keyword evidence="1" id="KW-0472">Membrane</keyword>
<evidence type="ECO:0000256" key="1">
    <source>
        <dbReference type="SAM" id="Phobius"/>
    </source>
</evidence>
<dbReference type="InterPro" id="IPR019692">
    <property type="entry name" value="CFP-6_PH"/>
</dbReference>
<organism evidence="3 4">
    <name type="scientific">Micromonospora costi</name>
    <dbReference type="NCBI Taxonomy" id="1530042"/>
    <lineage>
        <taxon>Bacteria</taxon>
        <taxon>Bacillati</taxon>
        <taxon>Actinomycetota</taxon>
        <taxon>Actinomycetes</taxon>
        <taxon>Micromonosporales</taxon>
        <taxon>Micromonosporaceae</taxon>
        <taxon>Micromonospora</taxon>
    </lineage>
</organism>
<keyword evidence="1" id="KW-1133">Transmembrane helix</keyword>
<feature type="transmembrane region" description="Helical" evidence="1">
    <location>
        <begin position="40"/>
        <end position="57"/>
    </location>
</feature>
<dbReference type="OrthoDB" id="3213712at2"/>
<evidence type="ECO:0000313" key="3">
    <source>
        <dbReference type="EMBL" id="RKN51531.1"/>
    </source>
</evidence>
<evidence type="ECO:0000259" key="2">
    <source>
        <dbReference type="Pfam" id="PF10756"/>
    </source>
</evidence>
<sequence length="149" mass="15589">MDDVTAEQKWRVPGSLPAAKLAGAALLVALGLLFADGDPVRLALAALVALGLAVWGVRDLVAPVRLALDAAGITVVHGFAGHRRLPWDAVEAITVDRRPRLGLSTETLEIDAGETLHLFGRYDLGASPEDVARVLRAAWTTAGDGPAGR</sequence>
<evidence type="ECO:0000313" key="4">
    <source>
        <dbReference type="Proteomes" id="UP000279968"/>
    </source>
</evidence>
<gene>
    <name evidence="3" type="ORF">D7193_29705</name>
</gene>
<feature type="domain" description="Low molecular weight protein antigen 6 PH" evidence="2">
    <location>
        <begin position="64"/>
        <end position="137"/>
    </location>
</feature>
<feature type="transmembrane region" description="Helical" evidence="1">
    <location>
        <begin position="12"/>
        <end position="34"/>
    </location>
</feature>